<dbReference type="CDD" id="cd03221">
    <property type="entry name" value="ABCF_EF-3"/>
    <property type="match status" value="2"/>
</dbReference>
<evidence type="ECO:0000256" key="1">
    <source>
        <dbReference type="ARBA" id="ARBA00022741"/>
    </source>
</evidence>
<feature type="coiled-coil region" evidence="3">
    <location>
        <begin position="248"/>
        <end position="275"/>
    </location>
</feature>
<keyword evidence="2 5" id="KW-0067">ATP-binding</keyword>
<dbReference type="SMART" id="SM00382">
    <property type="entry name" value="AAA"/>
    <property type="match status" value="2"/>
</dbReference>
<evidence type="ECO:0000256" key="3">
    <source>
        <dbReference type="SAM" id="Coils"/>
    </source>
</evidence>
<dbReference type="Pfam" id="PF00005">
    <property type="entry name" value="ABC_tran"/>
    <property type="match status" value="2"/>
</dbReference>
<dbReference type="InterPro" id="IPR003439">
    <property type="entry name" value="ABC_transporter-like_ATP-bd"/>
</dbReference>
<feature type="domain" description="ABC transporter" evidence="4">
    <location>
        <begin position="320"/>
        <end position="534"/>
    </location>
</feature>
<evidence type="ECO:0000256" key="2">
    <source>
        <dbReference type="ARBA" id="ARBA00022840"/>
    </source>
</evidence>
<dbReference type="RefSeq" id="WP_021953763.1">
    <property type="nucleotide sequence ID" value="NZ_JACOOZ010000006.1"/>
</dbReference>
<comment type="caution">
    <text evidence="5">The sequence shown here is derived from an EMBL/GenBank/DDBJ whole genome shotgun (WGS) entry which is preliminary data.</text>
</comment>
<dbReference type="InterPro" id="IPR051309">
    <property type="entry name" value="ABCF_ATPase"/>
</dbReference>
<dbReference type="Gene3D" id="3.40.50.300">
    <property type="entry name" value="P-loop containing nucleotide triphosphate hydrolases"/>
    <property type="match status" value="2"/>
</dbReference>
<dbReference type="GO" id="GO:0005524">
    <property type="term" value="F:ATP binding"/>
    <property type="evidence" value="ECO:0007669"/>
    <property type="project" value="UniProtKB-KW"/>
</dbReference>
<keyword evidence="1" id="KW-0547">Nucleotide-binding</keyword>
<name>A0ABR7F3H1_9FIRM</name>
<dbReference type="PANTHER" id="PTHR42855">
    <property type="entry name" value="ABC TRANSPORTER ATP-BINDING SUBUNIT"/>
    <property type="match status" value="1"/>
</dbReference>
<evidence type="ECO:0000313" key="5">
    <source>
        <dbReference type="EMBL" id="MBC5668159.1"/>
    </source>
</evidence>
<dbReference type="SUPFAM" id="SSF52540">
    <property type="entry name" value="P-loop containing nucleoside triphosphate hydrolases"/>
    <property type="match status" value="2"/>
</dbReference>
<organism evidence="5 6">
    <name type="scientific">Eubacterium segne</name>
    <dbReference type="NCBI Taxonomy" id="2763045"/>
    <lineage>
        <taxon>Bacteria</taxon>
        <taxon>Bacillati</taxon>
        <taxon>Bacillota</taxon>
        <taxon>Clostridia</taxon>
        <taxon>Eubacteriales</taxon>
        <taxon>Eubacteriaceae</taxon>
        <taxon>Eubacterium</taxon>
    </lineage>
</organism>
<dbReference type="PROSITE" id="PS50893">
    <property type="entry name" value="ABC_TRANSPORTER_2"/>
    <property type="match status" value="2"/>
</dbReference>
<dbReference type="Pfam" id="PF12848">
    <property type="entry name" value="ABC_tran_Xtn"/>
    <property type="match status" value="1"/>
</dbReference>
<accession>A0ABR7F3H1</accession>
<dbReference type="InterPro" id="IPR017871">
    <property type="entry name" value="ABC_transporter-like_CS"/>
</dbReference>
<dbReference type="InterPro" id="IPR032781">
    <property type="entry name" value="ABC_tran_Xtn"/>
</dbReference>
<sequence>MISTSNISLRFGKKALFEDVNIKFVPGHCYGLIGANGAGKSTFLKILTGEIEPTSGEVIITPGERLSFLKQDHFQYDEYTVLDTVIMGNQRLYDIMKEKEAIYMKEDFTDEDGIRASELEGEFAEMNGWEAESDAATLLNGLGVDTEYHYSLMKDLTGSLKVKVLLAQALFGNPDILLLDEPTNHLDLDAIAWLEEFLINFDNTVIVVSHDRYFLNKVCTQIADIDYAKIQLYAGNYDFWYESSQLIVKQMKEANRKKEEKIKELQEFIQRFSANASKSKQATSRKRALEKIELDEIKPSSRKYPYIDFRPDREIGNEVLTVEHLSKTIDGIKVLDDISFIIGREDKVAFVGSNGLAKTTLFRILTGEIEPDEGSYKWGITTSQSYFPKDNTKDFDSDDVIVDWLTQYSENKDATYVRGFLGRMLFAGDDGMKKVRVLSGGEKVRVMLSKLMISGANVLIIDEPTDHLDMESITALNNGLIKFPGVLLFSSRDHQVVQTTANRIMEIVNGKLIDKITTYDEYLENDEMARKRTIYTTEGMDIDD</sequence>
<evidence type="ECO:0000259" key="4">
    <source>
        <dbReference type="PROSITE" id="PS50893"/>
    </source>
</evidence>
<dbReference type="EMBL" id="JACOOZ010000006">
    <property type="protein sequence ID" value="MBC5668159.1"/>
    <property type="molecule type" value="Genomic_DNA"/>
</dbReference>
<evidence type="ECO:0000313" key="6">
    <source>
        <dbReference type="Proteomes" id="UP000597877"/>
    </source>
</evidence>
<dbReference type="InterPro" id="IPR003593">
    <property type="entry name" value="AAA+_ATPase"/>
</dbReference>
<feature type="domain" description="ABC transporter" evidence="4">
    <location>
        <begin position="2"/>
        <end position="252"/>
    </location>
</feature>
<proteinExistence type="predicted"/>
<keyword evidence="3" id="KW-0175">Coiled coil</keyword>
<gene>
    <name evidence="5" type="ORF">H8S00_09210</name>
</gene>
<dbReference type="PROSITE" id="PS00211">
    <property type="entry name" value="ABC_TRANSPORTER_1"/>
    <property type="match status" value="1"/>
</dbReference>
<keyword evidence="6" id="KW-1185">Reference proteome</keyword>
<dbReference type="InterPro" id="IPR027417">
    <property type="entry name" value="P-loop_NTPase"/>
</dbReference>
<dbReference type="PANTHER" id="PTHR42855:SF2">
    <property type="entry name" value="DRUG RESISTANCE ABC TRANSPORTER,ATP-BINDING PROTEIN"/>
    <property type="match status" value="1"/>
</dbReference>
<reference evidence="5 6" key="1">
    <citation type="submission" date="2020-08" db="EMBL/GenBank/DDBJ databases">
        <title>Genome public.</title>
        <authorList>
            <person name="Liu C."/>
            <person name="Sun Q."/>
        </authorList>
    </citation>
    <scope>NUCLEOTIDE SEQUENCE [LARGE SCALE GENOMIC DNA]</scope>
    <source>
        <strain evidence="5 6">BX4</strain>
    </source>
</reference>
<dbReference type="Proteomes" id="UP000597877">
    <property type="component" value="Unassembled WGS sequence"/>
</dbReference>
<protein>
    <submittedName>
        <fullName evidence="5">ATP-binding cassette domain-containing protein</fullName>
    </submittedName>
</protein>